<dbReference type="AlphaFoldDB" id="A0A183GAH6"/>
<evidence type="ECO:0000313" key="3">
    <source>
        <dbReference type="WBParaSite" id="HPBE_0001902401-mRNA-1"/>
    </source>
</evidence>
<name>A0A183GAH6_HELPZ</name>
<accession>A0A3P8C4Y4</accession>
<gene>
    <name evidence="1" type="ORF">HPBE_LOCUS19023</name>
</gene>
<reference evidence="3" key="2">
    <citation type="submission" date="2019-09" db="UniProtKB">
        <authorList>
            <consortium name="WormBaseParasite"/>
        </authorList>
    </citation>
    <scope>IDENTIFICATION</scope>
</reference>
<reference evidence="1 2" key="1">
    <citation type="submission" date="2018-11" db="EMBL/GenBank/DDBJ databases">
        <authorList>
            <consortium name="Pathogen Informatics"/>
        </authorList>
    </citation>
    <scope>NUCLEOTIDE SEQUENCE [LARGE SCALE GENOMIC DNA]</scope>
</reference>
<organism evidence="2 3">
    <name type="scientific">Heligmosomoides polygyrus</name>
    <name type="common">Parasitic roundworm</name>
    <dbReference type="NCBI Taxonomy" id="6339"/>
    <lineage>
        <taxon>Eukaryota</taxon>
        <taxon>Metazoa</taxon>
        <taxon>Ecdysozoa</taxon>
        <taxon>Nematoda</taxon>
        <taxon>Chromadorea</taxon>
        <taxon>Rhabditida</taxon>
        <taxon>Rhabditina</taxon>
        <taxon>Rhabditomorpha</taxon>
        <taxon>Strongyloidea</taxon>
        <taxon>Heligmosomidae</taxon>
        <taxon>Heligmosomoides</taxon>
    </lineage>
</organism>
<keyword evidence="2" id="KW-1185">Reference proteome</keyword>
<accession>A0A183GAH6</accession>
<dbReference type="WBParaSite" id="HPBE_0001902401-mRNA-1">
    <property type="protein sequence ID" value="HPBE_0001902401-mRNA-1"/>
    <property type="gene ID" value="HPBE_0001902401"/>
</dbReference>
<protein>
    <submittedName>
        <fullName evidence="3">Ald_Xan_dh_C2 domain-containing protein</fullName>
    </submittedName>
</protein>
<proteinExistence type="predicted"/>
<evidence type="ECO:0000313" key="2">
    <source>
        <dbReference type="Proteomes" id="UP000050761"/>
    </source>
</evidence>
<evidence type="ECO:0000313" key="1">
    <source>
        <dbReference type="EMBL" id="VDP13764.1"/>
    </source>
</evidence>
<dbReference type="Proteomes" id="UP000050761">
    <property type="component" value="Unassembled WGS sequence"/>
</dbReference>
<sequence length="102" mass="11287">MENCGEVPGAARSLLFGLSSYQCGFTASYEAALIAGKLDDVTNFEEISTVEFPHPTIPSMAPTHGPVQKIIVEEAEAALKKMRPSIIRSRIFMLCESKRIWR</sequence>
<dbReference type="EMBL" id="UZAH01031079">
    <property type="protein sequence ID" value="VDP13764.1"/>
    <property type="molecule type" value="Genomic_DNA"/>
</dbReference>